<keyword evidence="3" id="KW-1185">Reference proteome</keyword>
<feature type="region of interest" description="Disordered" evidence="1">
    <location>
        <begin position="35"/>
        <end position="66"/>
    </location>
</feature>
<feature type="compositionally biased region" description="Basic residues" evidence="1">
    <location>
        <begin position="39"/>
        <end position="57"/>
    </location>
</feature>
<name>A0AAD6WVU0_9AGAR</name>
<evidence type="ECO:0000313" key="3">
    <source>
        <dbReference type="Proteomes" id="UP001218188"/>
    </source>
</evidence>
<dbReference type="Proteomes" id="UP001218188">
    <property type="component" value="Unassembled WGS sequence"/>
</dbReference>
<dbReference type="EMBL" id="JARJCM010000196">
    <property type="protein sequence ID" value="KAJ7023034.1"/>
    <property type="molecule type" value="Genomic_DNA"/>
</dbReference>
<evidence type="ECO:0000313" key="2">
    <source>
        <dbReference type="EMBL" id="KAJ7023034.1"/>
    </source>
</evidence>
<evidence type="ECO:0000256" key="1">
    <source>
        <dbReference type="SAM" id="MobiDB-lite"/>
    </source>
</evidence>
<gene>
    <name evidence="2" type="ORF">C8F04DRAFT_1271857</name>
</gene>
<feature type="region of interest" description="Disordered" evidence="1">
    <location>
        <begin position="81"/>
        <end position="100"/>
    </location>
</feature>
<dbReference type="AlphaFoldDB" id="A0AAD6WVU0"/>
<reference evidence="2" key="1">
    <citation type="submission" date="2023-03" db="EMBL/GenBank/DDBJ databases">
        <title>Massive genome expansion in bonnet fungi (Mycena s.s.) driven by repeated elements and novel gene families across ecological guilds.</title>
        <authorList>
            <consortium name="Lawrence Berkeley National Laboratory"/>
            <person name="Harder C.B."/>
            <person name="Miyauchi S."/>
            <person name="Viragh M."/>
            <person name="Kuo A."/>
            <person name="Thoen E."/>
            <person name="Andreopoulos B."/>
            <person name="Lu D."/>
            <person name="Skrede I."/>
            <person name="Drula E."/>
            <person name="Henrissat B."/>
            <person name="Morin E."/>
            <person name="Kohler A."/>
            <person name="Barry K."/>
            <person name="LaButti K."/>
            <person name="Morin E."/>
            <person name="Salamov A."/>
            <person name="Lipzen A."/>
            <person name="Mereny Z."/>
            <person name="Hegedus B."/>
            <person name="Baldrian P."/>
            <person name="Stursova M."/>
            <person name="Weitz H."/>
            <person name="Taylor A."/>
            <person name="Grigoriev I.V."/>
            <person name="Nagy L.G."/>
            <person name="Martin F."/>
            <person name="Kauserud H."/>
        </authorList>
    </citation>
    <scope>NUCLEOTIDE SEQUENCE</scope>
    <source>
        <strain evidence="2">CBHHK200</strain>
    </source>
</reference>
<proteinExistence type="predicted"/>
<accession>A0AAD6WVU0</accession>
<organism evidence="2 3">
    <name type="scientific">Mycena alexandri</name>
    <dbReference type="NCBI Taxonomy" id="1745969"/>
    <lineage>
        <taxon>Eukaryota</taxon>
        <taxon>Fungi</taxon>
        <taxon>Dikarya</taxon>
        <taxon>Basidiomycota</taxon>
        <taxon>Agaricomycotina</taxon>
        <taxon>Agaricomycetes</taxon>
        <taxon>Agaricomycetidae</taxon>
        <taxon>Agaricales</taxon>
        <taxon>Marasmiineae</taxon>
        <taxon>Mycenaceae</taxon>
        <taxon>Mycena</taxon>
    </lineage>
</organism>
<comment type="caution">
    <text evidence="2">The sequence shown here is derived from an EMBL/GenBank/DDBJ whole genome shotgun (WGS) entry which is preliminary data.</text>
</comment>
<sequence length="132" mass="14193">MAVCAARVWVPRTDESARSRSRSHARVTRVAFVNSARGHSTHMARARQRHPRAHRASPRPGTCPASAPAAAALARIPRVRRAAPSARKQAQPAHLTTAQLAADPAHPFSTLDVCGDGTHTHTHTHGIRGECE</sequence>
<protein>
    <submittedName>
        <fullName evidence="2">Uncharacterized protein</fullName>
    </submittedName>
</protein>